<keyword evidence="7" id="KW-0574">Periplasm</keyword>
<gene>
    <name evidence="10" type="ORF">SAMN02927923_03282</name>
</gene>
<dbReference type="Gene3D" id="3.40.190.10">
    <property type="entry name" value="Periplasmic binding protein-like II"/>
    <property type="match status" value="2"/>
</dbReference>
<dbReference type="RefSeq" id="WP_091136881.1">
    <property type="nucleotide sequence ID" value="NZ_FMVJ01000009.1"/>
</dbReference>
<dbReference type="PANTHER" id="PTHR43649:SF31">
    <property type="entry name" value="SN-GLYCEROL-3-PHOSPHATE-BINDING PERIPLASMIC PROTEIN UGPB"/>
    <property type="match status" value="1"/>
</dbReference>
<keyword evidence="6 9" id="KW-0732">Signal</keyword>
<dbReference type="InterPro" id="IPR006059">
    <property type="entry name" value="SBP"/>
</dbReference>
<evidence type="ECO:0000256" key="3">
    <source>
        <dbReference type="ARBA" id="ARBA00011557"/>
    </source>
</evidence>
<protein>
    <recommendedName>
        <fullName evidence="4">sn-glycerol-3-phosphate-binding periplasmic protein UgpB</fullName>
    </recommendedName>
</protein>
<comment type="similarity">
    <text evidence="2">Belongs to the bacterial solute-binding protein 1 family.</text>
</comment>
<dbReference type="EMBL" id="FMVJ01000009">
    <property type="protein sequence ID" value="SCY99143.1"/>
    <property type="molecule type" value="Genomic_DNA"/>
</dbReference>
<evidence type="ECO:0000256" key="2">
    <source>
        <dbReference type="ARBA" id="ARBA00008520"/>
    </source>
</evidence>
<dbReference type="OrthoDB" id="9762335at2"/>
<dbReference type="AlphaFoldDB" id="A0A1G5KEW5"/>
<proteinExistence type="inferred from homology"/>
<feature type="signal peptide" evidence="9">
    <location>
        <begin position="1"/>
        <end position="22"/>
    </location>
</feature>
<organism evidence="10 11">
    <name type="scientific">Microvirga guangxiensis</name>
    <dbReference type="NCBI Taxonomy" id="549386"/>
    <lineage>
        <taxon>Bacteria</taxon>
        <taxon>Pseudomonadati</taxon>
        <taxon>Pseudomonadota</taxon>
        <taxon>Alphaproteobacteria</taxon>
        <taxon>Hyphomicrobiales</taxon>
        <taxon>Methylobacteriaceae</taxon>
        <taxon>Microvirga</taxon>
    </lineage>
</organism>
<comment type="subcellular location">
    <subcellularLocation>
        <location evidence="1">Periplasm</location>
    </subcellularLocation>
</comment>
<accession>A0A1G5KEW5</accession>
<evidence type="ECO:0000256" key="6">
    <source>
        <dbReference type="ARBA" id="ARBA00022729"/>
    </source>
</evidence>
<dbReference type="PANTHER" id="PTHR43649">
    <property type="entry name" value="ARABINOSE-BINDING PROTEIN-RELATED"/>
    <property type="match status" value="1"/>
</dbReference>
<sequence length="444" mass="49099">MNRFLLTGATALALLVSGAAQAQQRVKIELWQGLTGDLGSAVEEVCQRFNDSQKEFEISCPTQGSYDSAVQNAIAAFRAKKQPTIVQVFDAGTLDLMLSEAFIPARKLMEENGYKIDWTNYFPGIANYYANSKGELYSFPFNSSSALFYWNKDAFAKISKTEAPKTWQEVEASARALKSAGYECPMAINYDTWTLLEQFSAIHGEPIATKNNGYGGLDAELVVNRTKFVDYIKFMKKGLDEGLFKIKLPETGANIVQAFASGECQMTMTSVADHGVVGKTAKPEMKWSVAMLPVMEGTKRLNSLVGGASLWVLSGKSKDEYRAAAAFLNFIATPESELFWSTRTGYIPVTKTGFQHLKDQGFYEKPQYEGREIALESLTASEVTPLSRGIRLGGFIQIRKEMRDALSDIFAGKVSVEDGIKSAVERSNAVLRRFEKTYAGKQLL</sequence>
<keyword evidence="11" id="KW-1185">Reference proteome</keyword>
<dbReference type="GO" id="GO:0042597">
    <property type="term" value="C:periplasmic space"/>
    <property type="evidence" value="ECO:0007669"/>
    <property type="project" value="UniProtKB-SubCell"/>
</dbReference>
<evidence type="ECO:0000256" key="1">
    <source>
        <dbReference type="ARBA" id="ARBA00004418"/>
    </source>
</evidence>
<evidence type="ECO:0000256" key="8">
    <source>
        <dbReference type="ARBA" id="ARBA00034473"/>
    </source>
</evidence>
<dbReference type="Pfam" id="PF13416">
    <property type="entry name" value="SBP_bac_8"/>
    <property type="match status" value="1"/>
</dbReference>
<name>A0A1G5KEW5_9HYPH</name>
<dbReference type="InterPro" id="IPR050490">
    <property type="entry name" value="Bact_solute-bd_prot1"/>
</dbReference>
<dbReference type="SUPFAM" id="SSF53850">
    <property type="entry name" value="Periplasmic binding protein-like II"/>
    <property type="match status" value="1"/>
</dbReference>
<feature type="chain" id="PRO_5011528479" description="sn-glycerol-3-phosphate-binding periplasmic protein UgpB" evidence="9">
    <location>
        <begin position="23"/>
        <end position="444"/>
    </location>
</feature>
<evidence type="ECO:0000313" key="11">
    <source>
        <dbReference type="Proteomes" id="UP000199569"/>
    </source>
</evidence>
<evidence type="ECO:0000256" key="5">
    <source>
        <dbReference type="ARBA" id="ARBA00022448"/>
    </source>
</evidence>
<evidence type="ECO:0000256" key="4">
    <source>
        <dbReference type="ARBA" id="ARBA00017470"/>
    </source>
</evidence>
<evidence type="ECO:0000256" key="7">
    <source>
        <dbReference type="ARBA" id="ARBA00022764"/>
    </source>
</evidence>
<evidence type="ECO:0000256" key="9">
    <source>
        <dbReference type="SAM" id="SignalP"/>
    </source>
</evidence>
<evidence type="ECO:0000313" key="10">
    <source>
        <dbReference type="EMBL" id="SCY99143.1"/>
    </source>
</evidence>
<dbReference type="STRING" id="549386.SAMN02927923_03282"/>
<comment type="function">
    <text evidence="8">Part of the ABC transporter complex UgpBAEC involved in sn-glycerol-3-phosphate (G3P) import. Binds G3P.</text>
</comment>
<dbReference type="Proteomes" id="UP000199569">
    <property type="component" value="Unassembled WGS sequence"/>
</dbReference>
<comment type="subunit">
    <text evidence="3">The complex is composed of two ATP-binding proteins (UgpC), two transmembrane proteins (UgpA and UgpE) and a solute-binding protein (UgpB).</text>
</comment>
<reference evidence="10 11" key="1">
    <citation type="submission" date="2016-10" db="EMBL/GenBank/DDBJ databases">
        <authorList>
            <person name="de Groot N.N."/>
        </authorList>
    </citation>
    <scope>NUCLEOTIDE SEQUENCE [LARGE SCALE GENOMIC DNA]</scope>
    <source>
        <strain evidence="10 11">CGMCC 1.7666</strain>
    </source>
</reference>
<keyword evidence="5" id="KW-0813">Transport</keyword>